<gene>
    <name evidence="1" type="ORF">E1263_40690</name>
</gene>
<keyword evidence="2" id="KW-1185">Reference proteome</keyword>
<evidence type="ECO:0000313" key="2">
    <source>
        <dbReference type="Proteomes" id="UP000295124"/>
    </source>
</evidence>
<dbReference type="AlphaFoldDB" id="A0A4R4YHT0"/>
<organism evidence="1 2">
    <name type="scientific">Kribbella antibiotica</name>
    <dbReference type="NCBI Taxonomy" id="190195"/>
    <lineage>
        <taxon>Bacteria</taxon>
        <taxon>Bacillati</taxon>
        <taxon>Actinomycetota</taxon>
        <taxon>Actinomycetes</taxon>
        <taxon>Propionibacteriales</taxon>
        <taxon>Kribbellaceae</taxon>
        <taxon>Kribbella</taxon>
    </lineage>
</organism>
<dbReference type="Proteomes" id="UP000295124">
    <property type="component" value="Unassembled WGS sequence"/>
</dbReference>
<dbReference type="RefSeq" id="WP_132177532.1">
    <property type="nucleotide sequence ID" value="NZ_SMKX01000237.1"/>
</dbReference>
<dbReference type="OrthoDB" id="3394995at2"/>
<sequence>MNPWPYLAERAQMSGADTSDEHVRWRIYQKALYDADREPLREAVRTEADPSLAITVVLAAFTHDWEGRHTWLELLPEKYRAYPAQRLADLETLEPFEATPHHVVIDNLASWTDWLQRRVVIATFEPAVLQALATDGRTKRVRSTAGQRLTAVQAAHRDPLTALRAIIRTIQQTCNETLVDATVLETGMERALDLIHRQPTHRHRFESELSSLLNPIEAGTSDLIPYLMHELRWPAVQTAITNHLAAPANVSYVRQYEAMLDAFTEAGRGEPTS</sequence>
<proteinExistence type="predicted"/>
<evidence type="ECO:0000313" key="1">
    <source>
        <dbReference type="EMBL" id="TDD44438.1"/>
    </source>
</evidence>
<dbReference type="EMBL" id="SMKX01000237">
    <property type="protein sequence ID" value="TDD44438.1"/>
    <property type="molecule type" value="Genomic_DNA"/>
</dbReference>
<name>A0A4R4YHT0_9ACTN</name>
<accession>A0A4R4YHT0</accession>
<comment type="caution">
    <text evidence="1">The sequence shown here is derived from an EMBL/GenBank/DDBJ whole genome shotgun (WGS) entry which is preliminary data.</text>
</comment>
<protein>
    <submittedName>
        <fullName evidence="1">Uncharacterized protein</fullName>
    </submittedName>
</protein>
<reference evidence="1 2" key="1">
    <citation type="submission" date="2019-03" db="EMBL/GenBank/DDBJ databases">
        <title>Draft genome sequences of novel Actinobacteria.</title>
        <authorList>
            <person name="Sahin N."/>
            <person name="Ay H."/>
            <person name="Saygin H."/>
        </authorList>
    </citation>
    <scope>NUCLEOTIDE SEQUENCE [LARGE SCALE GENOMIC DNA]</scope>
    <source>
        <strain evidence="1 2">JCM 13523</strain>
    </source>
</reference>